<comment type="subcellular location">
    <subcellularLocation>
        <location evidence="1">Secreted</location>
    </subcellularLocation>
</comment>
<reference evidence="6" key="1">
    <citation type="submission" date="2020-03" db="EMBL/GenBank/DDBJ databases">
        <authorList>
            <person name="Weist P."/>
        </authorList>
    </citation>
    <scope>NUCLEOTIDE SEQUENCE</scope>
</reference>
<dbReference type="Proteomes" id="UP001153269">
    <property type="component" value="Unassembled WGS sequence"/>
</dbReference>
<feature type="chain" id="PRO_5040464207" evidence="5">
    <location>
        <begin position="16"/>
        <end position="101"/>
    </location>
</feature>
<dbReference type="InterPro" id="IPR029364">
    <property type="entry name" value="ALKL1/2"/>
</dbReference>
<dbReference type="AlphaFoldDB" id="A0A9N7V390"/>
<evidence type="ECO:0000313" key="7">
    <source>
        <dbReference type="Proteomes" id="UP001153269"/>
    </source>
</evidence>
<evidence type="ECO:0000256" key="4">
    <source>
        <dbReference type="ARBA" id="ARBA00033741"/>
    </source>
</evidence>
<dbReference type="GO" id="GO:0005125">
    <property type="term" value="F:cytokine activity"/>
    <property type="evidence" value="ECO:0007669"/>
    <property type="project" value="UniProtKB-ARBA"/>
</dbReference>
<dbReference type="GO" id="GO:0030971">
    <property type="term" value="F:receptor tyrosine kinase binding"/>
    <property type="evidence" value="ECO:0007669"/>
    <property type="project" value="InterPro"/>
</dbReference>
<evidence type="ECO:0000256" key="3">
    <source>
        <dbReference type="ARBA" id="ARBA00022729"/>
    </source>
</evidence>
<accession>A0A9N7V390</accession>
<dbReference type="GO" id="GO:0005576">
    <property type="term" value="C:extracellular region"/>
    <property type="evidence" value="ECO:0007669"/>
    <property type="project" value="UniProtKB-SubCell"/>
</dbReference>
<comment type="caution">
    <text evidence="6">The sequence shown here is derived from an EMBL/GenBank/DDBJ whole genome shotgun (WGS) entry which is preliminary data.</text>
</comment>
<feature type="signal peptide" evidence="5">
    <location>
        <begin position="1"/>
        <end position="15"/>
    </location>
</feature>
<keyword evidence="7" id="KW-1185">Reference proteome</keyword>
<keyword evidence="2" id="KW-0964">Secreted</keyword>
<dbReference type="Pfam" id="PF15129">
    <property type="entry name" value="ALKL1_2"/>
    <property type="match status" value="1"/>
</dbReference>
<evidence type="ECO:0000256" key="1">
    <source>
        <dbReference type="ARBA" id="ARBA00004613"/>
    </source>
</evidence>
<sequence>MKSCIFFLLITSGQCMDSKEVKQKEKRTLLDLILQVIRDSQQRDKPISRRCSSGLLTSSHDMKFSSSEKPFYVPRLDNTKLIGVAEPFFSSSPKCLAEVVW</sequence>
<evidence type="ECO:0000256" key="5">
    <source>
        <dbReference type="SAM" id="SignalP"/>
    </source>
</evidence>
<keyword evidence="3 5" id="KW-0732">Signal</keyword>
<dbReference type="GO" id="GO:0030298">
    <property type="term" value="F:receptor signaling protein tyrosine kinase activator activity"/>
    <property type="evidence" value="ECO:0007669"/>
    <property type="project" value="InterPro"/>
</dbReference>
<evidence type="ECO:0000313" key="6">
    <source>
        <dbReference type="EMBL" id="CAB1444709.1"/>
    </source>
</evidence>
<comment type="similarity">
    <text evidence="4">Belongs to the ALKAL family.</text>
</comment>
<name>A0A9N7V390_PLEPL</name>
<evidence type="ECO:0000256" key="2">
    <source>
        <dbReference type="ARBA" id="ARBA00022525"/>
    </source>
</evidence>
<dbReference type="EMBL" id="CADEAL010003435">
    <property type="protein sequence ID" value="CAB1444709.1"/>
    <property type="molecule type" value="Genomic_DNA"/>
</dbReference>
<gene>
    <name evidence="6" type="ORF">PLEPLA_LOCUS32427</name>
</gene>
<protein>
    <submittedName>
        <fullName evidence="6">Uncharacterized protein</fullName>
    </submittedName>
</protein>
<proteinExistence type="inferred from homology"/>
<organism evidence="6 7">
    <name type="scientific">Pleuronectes platessa</name>
    <name type="common">European plaice</name>
    <dbReference type="NCBI Taxonomy" id="8262"/>
    <lineage>
        <taxon>Eukaryota</taxon>
        <taxon>Metazoa</taxon>
        <taxon>Chordata</taxon>
        <taxon>Craniata</taxon>
        <taxon>Vertebrata</taxon>
        <taxon>Euteleostomi</taxon>
        <taxon>Actinopterygii</taxon>
        <taxon>Neopterygii</taxon>
        <taxon>Teleostei</taxon>
        <taxon>Neoteleostei</taxon>
        <taxon>Acanthomorphata</taxon>
        <taxon>Carangaria</taxon>
        <taxon>Pleuronectiformes</taxon>
        <taxon>Pleuronectoidei</taxon>
        <taxon>Pleuronectidae</taxon>
        <taxon>Pleuronectes</taxon>
    </lineage>
</organism>